<dbReference type="EMBL" id="WJXA01000004">
    <property type="protein sequence ID" value="KAF7145824.1"/>
    <property type="molecule type" value="Genomic_DNA"/>
</dbReference>
<evidence type="ECO:0000256" key="4">
    <source>
        <dbReference type="ARBA" id="ARBA00023125"/>
    </source>
</evidence>
<protein>
    <submittedName>
        <fullName evidence="10">Uncharacterized protein</fullName>
    </submittedName>
</protein>
<dbReference type="GO" id="GO:0043565">
    <property type="term" value="F:sequence-specific DNA binding"/>
    <property type="evidence" value="ECO:0007669"/>
    <property type="project" value="TreeGrafter"/>
</dbReference>
<dbReference type="InterPro" id="IPR012416">
    <property type="entry name" value="CBP60"/>
</dbReference>
<dbReference type="AlphaFoldDB" id="A0A834LN42"/>
<sequence>MQDEVWRLDRIAKDGALPKKLIKADIITVENFPRVLVRDPQRLRNILGSGMSNRIWDNAVEHVKTCVLGEKLFVYYSDGTNSIGVVFNDIYELRGLIVKGQFFPLDSLTHNQKV</sequence>
<keyword evidence="6" id="KW-0804">Transcription</keyword>
<evidence type="ECO:0000256" key="1">
    <source>
        <dbReference type="ARBA" id="ARBA00004123"/>
    </source>
</evidence>
<dbReference type="InterPro" id="IPR046830">
    <property type="entry name" value="Calmod_bind_M"/>
</dbReference>
<evidence type="ECO:0000256" key="3">
    <source>
        <dbReference type="ARBA" id="ARBA00023015"/>
    </source>
</evidence>
<keyword evidence="4" id="KW-0238">DNA-binding</keyword>
<keyword evidence="3" id="KW-0805">Transcription regulation</keyword>
<evidence type="ECO:0000259" key="8">
    <source>
        <dbReference type="Pfam" id="PF20451"/>
    </source>
</evidence>
<comment type="subcellular location">
    <subcellularLocation>
        <location evidence="1">Nucleus</location>
    </subcellularLocation>
</comment>
<keyword evidence="5" id="KW-0010">Activator</keyword>
<comment type="similarity">
    <text evidence="2">Belongs to the plant ACBP60 protein family.</text>
</comment>
<dbReference type="GO" id="GO:0005634">
    <property type="term" value="C:nucleus"/>
    <property type="evidence" value="ECO:0007669"/>
    <property type="project" value="UniProtKB-SubCell"/>
</dbReference>
<reference evidence="10" key="1">
    <citation type="submission" date="2019-11" db="EMBL/GenBank/DDBJ databases">
        <authorList>
            <person name="Liu Y."/>
            <person name="Hou J."/>
            <person name="Li T.-Q."/>
            <person name="Guan C.-H."/>
            <person name="Wu X."/>
            <person name="Wu H.-Z."/>
            <person name="Ling F."/>
            <person name="Zhang R."/>
            <person name="Shi X.-G."/>
            <person name="Ren J.-P."/>
            <person name="Chen E.-F."/>
            <person name="Sun J.-M."/>
        </authorList>
    </citation>
    <scope>NUCLEOTIDE SEQUENCE</scope>
    <source>
        <strain evidence="10">Adult_tree_wgs_1</strain>
        <tissue evidence="10">Leaves</tissue>
    </source>
</reference>
<accession>A0A834LN42</accession>
<evidence type="ECO:0000313" key="11">
    <source>
        <dbReference type="Proteomes" id="UP000626092"/>
    </source>
</evidence>
<feature type="domain" description="Calmodulin binding protein central" evidence="8">
    <location>
        <begin position="2"/>
        <end position="66"/>
    </location>
</feature>
<gene>
    <name evidence="10" type="ORF">RHSIM_Rhsim04G0080500</name>
</gene>
<dbReference type="OrthoDB" id="988213at2759"/>
<dbReference type="GO" id="GO:0080142">
    <property type="term" value="P:regulation of salicylic acid biosynthetic process"/>
    <property type="evidence" value="ECO:0007669"/>
    <property type="project" value="TreeGrafter"/>
</dbReference>
<dbReference type="GO" id="GO:0005516">
    <property type="term" value="F:calmodulin binding"/>
    <property type="evidence" value="ECO:0007669"/>
    <property type="project" value="InterPro"/>
</dbReference>
<dbReference type="PANTHER" id="PTHR31713:SF51">
    <property type="entry name" value="CALMODULIN-BINDING PROTEIN 60 E"/>
    <property type="match status" value="1"/>
</dbReference>
<keyword evidence="7" id="KW-0539">Nucleus</keyword>
<dbReference type="Pfam" id="PF20451">
    <property type="entry name" value="Calmod_bind_M"/>
    <property type="match status" value="1"/>
</dbReference>
<feature type="domain" description="Calmodulin binding protein C-terminal" evidence="9">
    <location>
        <begin position="71"/>
        <end position="114"/>
    </location>
</feature>
<evidence type="ECO:0000259" key="9">
    <source>
        <dbReference type="Pfam" id="PF20452"/>
    </source>
</evidence>
<keyword evidence="11" id="KW-1185">Reference proteome</keyword>
<dbReference type="InterPro" id="IPR046829">
    <property type="entry name" value="Calmod_bind_C"/>
</dbReference>
<evidence type="ECO:0000256" key="7">
    <source>
        <dbReference type="ARBA" id="ARBA00023242"/>
    </source>
</evidence>
<dbReference type="PANTHER" id="PTHR31713">
    <property type="entry name" value="OS02G0177800 PROTEIN"/>
    <property type="match status" value="1"/>
</dbReference>
<organism evidence="10 11">
    <name type="scientific">Rhododendron simsii</name>
    <name type="common">Sims's rhododendron</name>
    <dbReference type="NCBI Taxonomy" id="118357"/>
    <lineage>
        <taxon>Eukaryota</taxon>
        <taxon>Viridiplantae</taxon>
        <taxon>Streptophyta</taxon>
        <taxon>Embryophyta</taxon>
        <taxon>Tracheophyta</taxon>
        <taxon>Spermatophyta</taxon>
        <taxon>Magnoliopsida</taxon>
        <taxon>eudicotyledons</taxon>
        <taxon>Gunneridae</taxon>
        <taxon>Pentapetalae</taxon>
        <taxon>asterids</taxon>
        <taxon>Ericales</taxon>
        <taxon>Ericaceae</taxon>
        <taxon>Ericoideae</taxon>
        <taxon>Rhodoreae</taxon>
        <taxon>Rhododendron</taxon>
    </lineage>
</organism>
<dbReference type="Proteomes" id="UP000626092">
    <property type="component" value="Unassembled WGS sequence"/>
</dbReference>
<dbReference type="GO" id="GO:0003700">
    <property type="term" value="F:DNA-binding transcription factor activity"/>
    <property type="evidence" value="ECO:0007669"/>
    <property type="project" value="TreeGrafter"/>
</dbReference>
<evidence type="ECO:0000256" key="5">
    <source>
        <dbReference type="ARBA" id="ARBA00023159"/>
    </source>
</evidence>
<dbReference type="Pfam" id="PF20452">
    <property type="entry name" value="Calmod_bind_C"/>
    <property type="match status" value="1"/>
</dbReference>
<evidence type="ECO:0000256" key="2">
    <source>
        <dbReference type="ARBA" id="ARBA00007214"/>
    </source>
</evidence>
<evidence type="ECO:0000256" key="6">
    <source>
        <dbReference type="ARBA" id="ARBA00023163"/>
    </source>
</evidence>
<evidence type="ECO:0000313" key="10">
    <source>
        <dbReference type="EMBL" id="KAF7145824.1"/>
    </source>
</evidence>
<comment type="caution">
    <text evidence="10">The sequence shown here is derived from an EMBL/GenBank/DDBJ whole genome shotgun (WGS) entry which is preliminary data.</text>
</comment>
<name>A0A834LN42_RHOSS</name>
<proteinExistence type="inferred from homology"/>